<evidence type="ECO:0000313" key="2">
    <source>
        <dbReference type="Proteomes" id="UP001596157"/>
    </source>
</evidence>
<name>A0ABW0EUV6_9PSEU</name>
<keyword evidence="2" id="KW-1185">Reference proteome</keyword>
<evidence type="ECO:0000313" key="1">
    <source>
        <dbReference type="EMBL" id="MFC5290677.1"/>
    </source>
</evidence>
<sequence>MRDTVRDTVRDNVNAAVAGLRGKLSDRVARLIDFRIGLATEHRLADHDRRLGDIGGRVDEHGHRLEHTQRLQEWSANELERVIPQVASFETRLAAIEDLLAAVPAGDAEQVAQARSLIEEIRREHAQIRVRLTGVAQYEERLGRLEERQA</sequence>
<protein>
    <submittedName>
        <fullName evidence="1">Uncharacterized protein</fullName>
    </submittedName>
</protein>
<dbReference type="EMBL" id="JBHSKF010000018">
    <property type="protein sequence ID" value="MFC5290677.1"/>
    <property type="molecule type" value="Genomic_DNA"/>
</dbReference>
<comment type="caution">
    <text evidence="1">The sequence shown here is derived from an EMBL/GenBank/DDBJ whole genome shotgun (WGS) entry which is preliminary data.</text>
</comment>
<reference evidence="2" key="1">
    <citation type="journal article" date="2019" name="Int. J. Syst. Evol. Microbiol.">
        <title>The Global Catalogue of Microorganisms (GCM) 10K type strain sequencing project: providing services to taxonomists for standard genome sequencing and annotation.</title>
        <authorList>
            <consortium name="The Broad Institute Genomics Platform"/>
            <consortium name="The Broad Institute Genome Sequencing Center for Infectious Disease"/>
            <person name="Wu L."/>
            <person name="Ma J."/>
        </authorList>
    </citation>
    <scope>NUCLEOTIDE SEQUENCE [LARGE SCALE GENOMIC DNA]</scope>
    <source>
        <strain evidence="2">CCUG 59778</strain>
    </source>
</reference>
<organism evidence="1 2">
    <name type="scientific">Actinokineospora guangxiensis</name>
    <dbReference type="NCBI Taxonomy" id="1490288"/>
    <lineage>
        <taxon>Bacteria</taxon>
        <taxon>Bacillati</taxon>
        <taxon>Actinomycetota</taxon>
        <taxon>Actinomycetes</taxon>
        <taxon>Pseudonocardiales</taxon>
        <taxon>Pseudonocardiaceae</taxon>
        <taxon>Actinokineospora</taxon>
    </lineage>
</organism>
<proteinExistence type="predicted"/>
<gene>
    <name evidence="1" type="ORF">ACFPM7_26785</name>
</gene>
<accession>A0ABW0EUV6</accession>
<dbReference type="Proteomes" id="UP001596157">
    <property type="component" value="Unassembled WGS sequence"/>
</dbReference>